<dbReference type="Proteomes" id="UP000605970">
    <property type="component" value="Unassembled WGS sequence"/>
</dbReference>
<dbReference type="GO" id="GO:0005524">
    <property type="term" value="F:ATP binding"/>
    <property type="evidence" value="ECO:0007669"/>
    <property type="project" value="InterPro"/>
</dbReference>
<proteinExistence type="predicted"/>
<dbReference type="InterPro" id="IPR000719">
    <property type="entry name" value="Prot_kinase_dom"/>
</dbReference>
<dbReference type="Pfam" id="PF00069">
    <property type="entry name" value="Pkinase"/>
    <property type="match status" value="1"/>
</dbReference>
<keyword evidence="2" id="KW-0808">Transferase</keyword>
<dbReference type="GO" id="GO:0004674">
    <property type="term" value="F:protein serine/threonine kinase activity"/>
    <property type="evidence" value="ECO:0007669"/>
    <property type="project" value="TreeGrafter"/>
</dbReference>
<dbReference type="InterPro" id="IPR011009">
    <property type="entry name" value="Kinase-like_dom_sf"/>
</dbReference>
<sequence length="463" mass="53647">MNSDDVFKAWEENMKIETEKEEIKRLTKHSVTFPINQSIRKNSSLHGKNDEILQNGIKTKNLKKMQRALSTTNIILKENRNDNESEEIKQMCFLRGINDVINFNKTNSNNYFDGTNLQIQRVSLENDYKINEKINDGKFGKNIFTKQIMAEHVQSKQKISLKLFSRQQIKLNDFYREYENSRFLCAHPNIVDTFEGCFETADENLLFFVQEPIICNTQTLRDLLNANPGGLCENTAKAILSKVIAAIEFIHSESLVHRAIRAENIIVGDPGKFTKVKLTELGSVRTVDSIIRHTEIAGPYHAPELCERVPNETFSVAKQTDIWALAILIAYCMKGKFPWQKATIMCKPFYEWDQWLKRKAVQQPKYWDSFADKAMRMFKHSLNPKPKERWDIRGIRKFIEKERFSKSKTSSEDDVYYPDEGVGTRTIEGKQTKKTSTIGQWINNTLNTMSEISEQVVSARDDD</sequence>
<organism evidence="2 3">
    <name type="scientific">Meloidogyne graminicola</name>
    <dbReference type="NCBI Taxonomy" id="189291"/>
    <lineage>
        <taxon>Eukaryota</taxon>
        <taxon>Metazoa</taxon>
        <taxon>Ecdysozoa</taxon>
        <taxon>Nematoda</taxon>
        <taxon>Chromadorea</taxon>
        <taxon>Rhabditida</taxon>
        <taxon>Tylenchina</taxon>
        <taxon>Tylenchomorpha</taxon>
        <taxon>Tylenchoidea</taxon>
        <taxon>Meloidogynidae</taxon>
        <taxon>Meloidogyninae</taxon>
        <taxon>Meloidogyne</taxon>
    </lineage>
</organism>
<feature type="domain" description="Protein kinase" evidence="1">
    <location>
        <begin position="128"/>
        <end position="399"/>
    </location>
</feature>
<dbReference type="AlphaFoldDB" id="A0A8S9ZHL4"/>
<evidence type="ECO:0000313" key="3">
    <source>
        <dbReference type="Proteomes" id="UP000605970"/>
    </source>
</evidence>
<dbReference type="Gene3D" id="1.10.510.10">
    <property type="entry name" value="Transferase(Phosphotransferase) domain 1"/>
    <property type="match status" value="1"/>
</dbReference>
<reference evidence="2" key="1">
    <citation type="journal article" date="2020" name="Ecol. Evol.">
        <title>Genome structure and content of the rice root-knot nematode (Meloidogyne graminicola).</title>
        <authorList>
            <person name="Phan N.T."/>
            <person name="Danchin E.G.J."/>
            <person name="Klopp C."/>
            <person name="Perfus-Barbeoch L."/>
            <person name="Kozlowski D.K."/>
            <person name="Koutsovoulos G.D."/>
            <person name="Lopez-Roques C."/>
            <person name="Bouchez O."/>
            <person name="Zahm M."/>
            <person name="Besnard G."/>
            <person name="Bellafiore S."/>
        </authorList>
    </citation>
    <scope>NUCLEOTIDE SEQUENCE</scope>
    <source>
        <strain evidence="2">VN-18</strain>
    </source>
</reference>
<dbReference type="OrthoDB" id="6513151at2759"/>
<dbReference type="SMART" id="SM00220">
    <property type="entry name" value="S_TKc"/>
    <property type="match status" value="1"/>
</dbReference>
<comment type="caution">
    <text evidence="2">The sequence shown here is derived from an EMBL/GenBank/DDBJ whole genome shotgun (WGS) entry which is preliminary data.</text>
</comment>
<dbReference type="PANTHER" id="PTHR24359">
    <property type="entry name" value="SERINE/THREONINE-PROTEIN KINASE SBK1"/>
    <property type="match status" value="1"/>
</dbReference>
<dbReference type="PANTHER" id="PTHR24359:SF1">
    <property type="entry name" value="INHIBITOR OF NUCLEAR FACTOR KAPPA-B KINASE EPSILON SUBUNIT HOMOLOG 1-RELATED"/>
    <property type="match status" value="1"/>
</dbReference>
<name>A0A8S9ZHL4_9BILA</name>
<dbReference type="Gene3D" id="3.30.200.20">
    <property type="entry name" value="Phosphorylase Kinase, domain 1"/>
    <property type="match status" value="1"/>
</dbReference>
<evidence type="ECO:0000259" key="1">
    <source>
        <dbReference type="PROSITE" id="PS50011"/>
    </source>
</evidence>
<dbReference type="SUPFAM" id="SSF56112">
    <property type="entry name" value="Protein kinase-like (PK-like)"/>
    <property type="match status" value="1"/>
</dbReference>
<evidence type="ECO:0000313" key="2">
    <source>
        <dbReference type="EMBL" id="KAF7632840.1"/>
    </source>
</evidence>
<protein>
    <submittedName>
        <fullName evidence="2">Protein kinase domain-containing protein</fullName>
    </submittedName>
</protein>
<keyword evidence="3" id="KW-1185">Reference proteome</keyword>
<dbReference type="PROSITE" id="PS50011">
    <property type="entry name" value="PROTEIN_KINASE_DOM"/>
    <property type="match status" value="1"/>
</dbReference>
<gene>
    <name evidence="2" type="ORF">Mgra_00007772</name>
</gene>
<dbReference type="EMBL" id="JABEBT010000092">
    <property type="protein sequence ID" value="KAF7632840.1"/>
    <property type="molecule type" value="Genomic_DNA"/>
</dbReference>
<keyword evidence="2" id="KW-0418">Kinase</keyword>
<accession>A0A8S9ZHL4</accession>